<reference evidence="1 2" key="1">
    <citation type="submission" date="2023-06" db="EMBL/GenBank/DDBJ databases">
        <authorList>
            <person name="Oyuntsetseg B."/>
            <person name="Kim S.B."/>
        </authorList>
    </citation>
    <scope>NUCLEOTIDE SEQUENCE [LARGE SCALE GENOMIC DNA]</scope>
    <source>
        <strain evidence="1 2">2-15</strain>
    </source>
</reference>
<proteinExistence type="predicted"/>
<organism evidence="1 2">
    <name type="scientific">Amycolatopsis carbonis</name>
    <dbReference type="NCBI Taxonomy" id="715471"/>
    <lineage>
        <taxon>Bacteria</taxon>
        <taxon>Bacillati</taxon>
        <taxon>Actinomycetota</taxon>
        <taxon>Actinomycetes</taxon>
        <taxon>Pseudonocardiales</taxon>
        <taxon>Pseudonocardiaceae</taxon>
        <taxon>Amycolatopsis</taxon>
    </lineage>
</organism>
<dbReference type="AlphaFoldDB" id="A0A9Y2IJN4"/>
<dbReference type="RefSeq" id="WP_285972163.1">
    <property type="nucleotide sequence ID" value="NZ_CP127294.1"/>
</dbReference>
<keyword evidence="2" id="KW-1185">Reference proteome</keyword>
<gene>
    <name evidence="1" type="ORF">QRX50_12850</name>
</gene>
<evidence type="ECO:0000313" key="1">
    <source>
        <dbReference type="EMBL" id="WIX81575.1"/>
    </source>
</evidence>
<sequence>MAFCHGEHQAWRGHRGYERANPQRFWLSPLQDTCAELREAGFLIERLLEPRPQAAATDVADVDPGRY</sequence>
<dbReference type="Proteomes" id="UP001236014">
    <property type="component" value="Chromosome"/>
</dbReference>
<name>A0A9Y2IJN4_9PSEU</name>
<dbReference type="KEGG" id="acab:QRX50_12850"/>
<evidence type="ECO:0000313" key="2">
    <source>
        <dbReference type="Proteomes" id="UP001236014"/>
    </source>
</evidence>
<protein>
    <submittedName>
        <fullName evidence="1">Uncharacterized protein</fullName>
    </submittedName>
</protein>
<dbReference type="EMBL" id="CP127294">
    <property type="protein sequence ID" value="WIX81575.1"/>
    <property type="molecule type" value="Genomic_DNA"/>
</dbReference>
<accession>A0A9Y2IJN4</accession>